<dbReference type="EMBL" id="CADCTG010000142">
    <property type="protein sequence ID" value="CAA9241620.1"/>
    <property type="molecule type" value="Genomic_DNA"/>
</dbReference>
<dbReference type="InterPro" id="IPR000182">
    <property type="entry name" value="GNAT_dom"/>
</dbReference>
<dbReference type="PANTHER" id="PTHR43792">
    <property type="entry name" value="GNAT FAMILY, PUTATIVE (AFU_ORTHOLOGUE AFUA_3G00765)-RELATED-RELATED"/>
    <property type="match status" value="1"/>
</dbReference>
<accession>A0A6J4I4G8</accession>
<sequence>MATPPDAHRISAPADAPDLRTTRLLLRARTLADLEAIVALDADPAVRRFIGGPLEPAAHREEVRRRIAEGRPEPHASWAIEWRDRPGLLGLCGLSPSEETGLTQIGWRLLTSAWGRGVATEAARAVLARALGPLGLPAVVALIHPGNRASIGVAEKIGMEQAGMVPYRGVPQLLYRAGRADVA</sequence>
<feature type="domain" description="N-acetyltransferase" evidence="1">
    <location>
        <begin position="24"/>
        <end position="180"/>
    </location>
</feature>
<name>A0A6J4I4G8_9PROT</name>
<protein>
    <recommendedName>
        <fullName evidence="1">N-acetyltransferase domain-containing protein</fullName>
    </recommendedName>
</protein>
<dbReference type="InterPro" id="IPR051531">
    <property type="entry name" value="N-acetyltransferase"/>
</dbReference>
<evidence type="ECO:0000259" key="1">
    <source>
        <dbReference type="PROSITE" id="PS51186"/>
    </source>
</evidence>
<reference evidence="2" key="1">
    <citation type="submission" date="2020-02" db="EMBL/GenBank/DDBJ databases">
        <authorList>
            <person name="Meier V. D."/>
        </authorList>
    </citation>
    <scope>NUCLEOTIDE SEQUENCE</scope>
    <source>
        <strain evidence="2">AVDCRST_MAG08</strain>
    </source>
</reference>
<dbReference type="InterPro" id="IPR016181">
    <property type="entry name" value="Acyl_CoA_acyltransferase"/>
</dbReference>
<organism evidence="2">
    <name type="scientific">uncultured Acetobacteraceae bacterium</name>
    <dbReference type="NCBI Taxonomy" id="169975"/>
    <lineage>
        <taxon>Bacteria</taxon>
        <taxon>Pseudomonadati</taxon>
        <taxon>Pseudomonadota</taxon>
        <taxon>Alphaproteobacteria</taxon>
        <taxon>Acetobacterales</taxon>
        <taxon>Acetobacteraceae</taxon>
        <taxon>environmental samples</taxon>
    </lineage>
</organism>
<dbReference type="GO" id="GO:0016747">
    <property type="term" value="F:acyltransferase activity, transferring groups other than amino-acyl groups"/>
    <property type="evidence" value="ECO:0007669"/>
    <property type="project" value="InterPro"/>
</dbReference>
<gene>
    <name evidence="2" type="ORF">AVDCRST_MAG08-1650</name>
</gene>
<evidence type="ECO:0000313" key="2">
    <source>
        <dbReference type="EMBL" id="CAA9241620.1"/>
    </source>
</evidence>
<dbReference type="Pfam" id="PF13302">
    <property type="entry name" value="Acetyltransf_3"/>
    <property type="match status" value="1"/>
</dbReference>
<dbReference type="AlphaFoldDB" id="A0A6J4I4G8"/>
<proteinExistence type="predicted"/>
<dbReference type="PANTHER" id="PTHR43792:SF1">
    <property type="entry name" value="N-ACETYLTRANSFERASE DOMAIN-CONTAINING PROTEIN"/>
    <property type="match status" value="1"/>
</dbReference>
<dbReference type="SUPFAM" id="SSF55729">
    <property type="entry name" value="Acyl-CoA N-acyltransferases (Nat)"/>
    <property type="match status" value="1"/>
</dbReference>
<dbReference type="Gene3D" id="3.40.630.30">
    <property type="match status" value="1"/>
</dbReference>
<dbReference type="PROSITE" id="PS51186">
    <property type="entry name" value="GNAT"/>
    <property type="match status" value="1"/>
</dbReference>